<dbReference type="AlphaFoldDB" id="A0A0F9UR84"/>
<accession>A0A0F9UR84</accession>
<name>A0A0F9UR84_9ZZZZ</name>
<dbReference type="EMBL" id="LAZR01000069">
    <property type="protein sequence ID" value="KKN95655.1"/>
    <property type="molecule type" value="Genomic_DNA"/>
</dbReference>
<evidence type="ECO:0000313" key="1">
    <source>
        <dbReference type="EMBL" id="KKN95655.1"/>
    </source>
</evidence>
<gene>
    <name evidence="1" type="ORF">LCGC14_0175240</name>
</gene>
<proteinExistence type="predicted"/>
<comment type="caution">
    <text evidence="1">The sequence shown here is derived from an EMBL/GenBank/DDBJ whole genome shotgun (WGS) entry which is preliminary data.</text>
</comment>
<protein>
    <submittedName>
        <fullName evidence="1">Uncharacterized protein</fullName>
    </submittedName>
</protein>
<organism evidence="1">
    <name type="scientific">marine sediment metagenome</name>
    <dbReference type="NCBI Taxonomy" id="412755"/>
    <lineage>
        <taxon>unclassified sequences</taxon>
        <taxon>metagenomes</taxon>
        <taxon>ecological metagenomes</taxon>
    </lineage>
</organism>
<sequence>MSNTDNEKLNKLFNLFIENKKLIISNLKYALDRTETIMNIHKDNPASDRDNPAWAYHYEETIGWDINKEMVPKLEDEIKQLKEIIPKIEEIN</sequence>
<reference evidence="1" key="1">
    <citation type="journal article" date="2015" name="Nature">
        <title>Complex archaea that bridge the gap between prokaryotes and eukaryotes.</title>
        <authorList>
            <person name="Spang A."/>
            <person name="Saw J.H."/>
            <person name="Jorgensen S.L."/>
            <person name="Zaremba-Niedzwiedzka K."/>
            <person name="Martijn J."/>
            <person name="Lind A.E."/>
            <person name="van Eijk R."/>
            <person name="Schleper C."/>
            <person name="Guy L."/>
            <person name="Ettema T.J."/>
        </authorList>
    </citation>
    <scope>NUCLEOTIDE SEQUENCE</scope>
</reference>